<accession>A0ACB8UBB9</accession>
<protein>
    <submittedName>
        <fullName evidence="1">Uncharacterized protein</fullName>
    </submittedName>
</protein>
<dbReference type="Proteomes" id="UP001055072">
    <property type="component" value="Unassembled WGS sequence"/>
</dbReference>
<reference evidence="1" key="1">
    <citation type="journal article" date="2021" name="Environ. Microbiol.">
        <title>Gene family expansions and transcriptome signatures uncover fungal adaptations to wood decay.</title>
        <authorList>
            <person name="Hage H."/>
            <person name="Miyauchi S."/>
            <person name="Viragh M."/>
            <person name="Drula E."/>
            <person name="Min B."/>
            <person name="Chaduli D."/>
            <person name="Navarro D."/>
            <person name="Favel A."/>
            <person name="Norest M."/>
            <person name="Lesage-Meessen L."/>
            <person name="Balint B."/>
            <person name="Merenyi Z."/>
            <person name="de Eugenio L."/>
            <person name="Morin E."/>
            <person name="Martinez A.T."/>
            <person name="Baldrian P."/>
            <person name="Stursova M."/>
            <person name="Martinez M.J."/>
            <person name="Novotny C."/>
            <person name="Magnuson J.K."/>
            <person name="Spatafora J.W."/>
            <person name="Maurice S."/>
            <person name="Pangilinan J."/>
            <person name="Andreopoulos W."/>
            <person name="LaButti K."/>
            <person name="Hundley H."/>
            <person name="Na H."/>
            <person name="Kuo A."/>
            <person name="Barry K."/>
            <person name="Lipzen A."/>
            <person name="Henrissat B."/>
            <person name="Riley R."/>
            <person name="Ahrendt S."/>
            <person name="Nagy L.G."/>
            <person name="Grigoriev I.V."/>
            <person name="Martin F."/>
            <person name="Rosso M.N."/>
        </authorList>
    </citation>
    <scope>NUCLEOTIDE SEQUENCE</scope>
    <source>
        <strain evidence="1">CBS 384.51</strain>
    </source>
</reference>
<gene>
    <name evidence="1" type="ORF">BDY19DRAFT_695022</name>
</gene>
<organism evidence="1 2">
    <name type="scientific">Irpex rosettiformis</name>
    <dbReference type="NCBI Taxonomy" id="378272"/>
    <lineage>
        <taxon>Eukaryota</taxon>
        <taxon>Fungi</taxon>
        <taxon>Dikarya</taxon>
        <taxon>Basidiomycota</taxon>
        <taxon>Agaricomycotina</taxon>
        <taxon>Agaricomycetes</taxon>
        <taxon>Polyporales</taxon>
        <taxon>Irpicaceae</taxon>
        <taxon>Irpex</taxon>
    </lineage>
</organism>
<dbReference type="EMBL" id="MU274906">
    <property type="protein sequence ID" value="KAI0091270.1"/>
    <property type="molecule type" value="Genomic_DNA"/>
</dbReference>
<comment type="caution">
    <text evidence="1">The sequence shown here is derived from an EMBL/GenBank/DDBJ whole genome shotgun (WGS) entry which is preliminary data.</text>
</comment>
<evidence type="ECO:0000313" key="1">
    <source>
        <dbReference type="EMBL" id="KAI0091270.1"/>
    </source>
</evidence>
<sequence length="183" mass="20390">MQSRCHTSEELVEPRAMVVLEQQIPGLYFKLHPDVRSPCCLTRTMPQLFNTRCVVGCALTSPRTATIISVFFPARHLSRRKSKHHLELLRKRDPPRPTSNSAQSSDLFEPPTVGHLHFSRVPPCTRRRPISRVLTTFNADHWCGPLGVMHASRSAVGNVKAVIAAMMFISTAGSAIPVVEDVE</sequence>
<keyword evidence="2" id="KW-1185">Reference proteome</keyword>
<proteinExistence type="predicted"/>
<name>A0ACB8UBB9_9APHY</name>
<evidence type="ECO:0000313" key="2">
    <source>
        <dbReference type="Proteomes" id="UP001055072"/>
    </source>
</evidence>